<evidence type="ECO:0000313" key="3">
    <source>
        <dbReference type="Proteomes" id="UP001589833"/>
    </source>
</evidence>
<protein>
    <recommendedName>
        <fullName evidence="4">DUF4044 domain-containing protein</fullName>
    </recommendedName>
</protein>
<feature type="transmembrane region" description="Helical" evidence="1">
    <location>
        <begin position="17"/>
        <end position="38"/>
    </location>
</feature>
<proteinExistence type="predicted"/>
<dbReference type="Proteomes" id="UP001589833">
    <property type="component" value="Unassembled WGS sequence"/>
</dbReference>
<reference evidence="2 3" key="1">
    <citation type="submission" date="2024-09" db="EMBL/GenBank/DDBJ databases">
        <authorList>
            <person name="Sun Q."/>
            <person name="Mori K."/>
        </authorList>
    </citation>
    <scope>NUCLEOTIDE SEQUENCE [LARGE SCALE GENOMIC DNA]</scope>
    <source>
        <strain evidence="2 3">NCAIM B.02301</strain>
    </source>
</reference>
<keyword evidence="1" id="KW-0812">Transmembrane</keyword>
<keyword evidence="1" id="KW-1133">Transmembrane helix</keyword>
<evidence type="ECO:0000313" key="2">
    <source>
        <dbReference type="EMBL" id="MFC0558411.1"/>
    </source>
</evidence>
<evidence type="ECO:0008006" key="4">
    <source>
        <dbReference type="Google" id="ProtNLM"/>
    </source>
</evidence>
<accession>A0ABV6NCP0</accession>
<comment type="caution">
    <text evidence="2">The sequence shown here is derived from an EMBL/GenBank/DDBJ whole genome shotgun (WGS) entry which is preliminary data.</text>
</comment>
<keyword evidence="3" id="KW-1185">Reference proteome</keyword>
<sequence>MFLTPEQLHRKKQIKKFIITLVLSIMGISVAVALSVLLGNL</sequence>
<organism evidence="2 3">
    <name type="scientific">Halalkalibacter alkalisediminis</name>
    <dbReference type="NCBI Taxonomy" id="935616"/>
    <lineage>
        <taxon>Bacteria</taxon>
        <taxon>Bacillati</taxon>
        <taxon>Bacillota</taxon>
        <taxon>Bacilli</taxon>
        <taxon>Bacillales</taxon>
        <taxon>Bacillaceae</taxon>
        <taxon>Halalkalibacter</taxon>
    </lineage>
</organism>
<keyword evidence="1" id="KW-0472">Membrane</keyword>
<dbReference type="EMBL" id="JBHLTR010000005">
    <property type="protein sequence ID" value="MFC0558411.1"/>
    <property type="molecule type" value="Genomic_DNA"/>
</dbReference>
<name>A0ABV6NCP0_9BACI</name>
<gene>
    <name evidence="2" type="ORF">ACFFH4_05045</name>
</gene>
<dbReference type="RefSeq" id="WP_273848207.1">
    <property type="nucleotide sequence ID" value="NZ_JAQQWT010000057.1"/>
</dbReference>
<evidence type="ECO:0000256" key="1">
    <source>
        <dbReference type="SAM" id="Phobius"/>
    </source>
</evidence>